<dbReference type="SUPFAM" id="SSF49265">
    <property type="entry name" value="Fibronectin type III"/>
    <property type="match status" value="1"/>
</dbReference>
<evidence type="ECO:0000256" key="1">
    <source>
        <dbReference type="ARBA" id="ARBA00004167"/>
    </source>
</evidence>
<dbReference type="GO" id="GO:0004896">
    <property type="term" value="F:cytokine receptor activity"/>
    <property type="evidence" value="ECO:0007669"/>
    <property type="project" value="TreeGrafter"/>
</dbReference>
<evidence type="ECO:0000313" key="7">
    <source>
        <dbReference type="Ensembl" id="ENSSRHP00000056771.1"/>
    </source>
</evidence>
<dbReference type="PANTHER" id="PTHR23037:SF42">
    <property type="entry name" value="CYTOKINE RECEPTOR COMMON SUBUNIT GAMMA ISOFORM X1-RELATED"/>
    <property type="match status" value="1"/>
</dbReference>
<accession>A0A673JU21</accession>
<dbReference type="GO" id="GO:0009897">
    <property type="term" value="C:external side of plasma membrane"/>
    <property type="evidence" value="ECO:0007669"/>
    <property type="project" value="TreeGrafter"/>
</dbReference>
<keyword evidence="8" id="KW-1185">Reference proteome</keyword>
<gene>
    <name evidence="7" type="primary">il2rgb</name>
</gene>
<dbReference type="PANTHER" id="PTHR23037">
    <property type="entry name" value="CYTOKINE RECEPTOR"/>
    <property type="match status" value="1"/>
</dbReference>
<dbReference type="Gene3D" id="2.60.40.10">
    <property type="entry name" value="Immunoglobulins"/>
    <property type="match status" value="1"/>
</dbReference>
<dbReference type="InterPro" id="IPR013783">
    <property type="entry name" value="Ig-like_fold"/>
</dbReference>
<reference evidence="7" key="2">
    <citation type="submission" date="2025-09" db="UniProtKB">
        <authorList>
            <consortium name="Ensembl"/>
        </authorList>
    </citation>
    <scope>IDENTIFICATION</scope>
</reference>
<dbReference type="Proteomes" id="UP000472270">
    <property type="component" value="Unassembled WGS sequence"/>
</dbReference>
<evidence type="ECO:0000256" key="4">
    <source>
        <dbReference type="ARBA" id="ARBA00022989"/>
    </source>
</evidence>
<dbReference type="Ensembl" id="ENSSRHT00000058361.1">
    <property type="protein sequence ID" value="ENSSRHP00000056771.1"/>
    <property type="gene ID" value="ENSSRHG00000028490.1"/>
</dbReference>
<keyword evidence="6" id="KW-0675">Receptor</keyword>
<sequence length="187" mass="21741">SKTLVTSLENFIQMYPLTETTLFQKPLNPSREKVRKPTDLQRFNGLSKNALQLNPPYNLSVMWNEQDSTLLLQWNSSSPPQKKCVVYMVRNQKDTSQVSQNKPYVFQVRSTVADTCGDSDLWSDWSDPVEWGSTGEILLSHSERCFRLFTLKMIFKKSYIYLQKSCVIIIKLFIYIQEKDHLSSSRA</sequence>
<keyword evidence="5" id="KW-0472">Membrane</keyword>
<dbReference type="InterPro" id="IPR036116">
    <property type="entry name" value="FN3_sf"/>
</dbReference>
<dbReference type="AlphaFoldDB" id="A0A673JU21"/>
<organism evidence="7 8">
    <name type="scientific">Sinocyclocheilus rhinocerous</name>
    <dbReference type="NCBI Taxonomy" id="307959"/>
    <lineage>
        <taxon>Eukaryota</taxon>
        <taxon>Metazoa</taxon>
        <taxon>Chordata</taxon>
        <taxon>Craniata</taxon>
        <taxon>Vertebrata</taxon>
        <taxon>Euteleostomi</taxon>
        <taxon>Actinopterygii</taxon>
        <taxon>Neopterygii</taxon>
        <taxon>Teleostei</taxon>
        <taxon>Ostariophysi</taxon>
        <taxon>Cypriniformes</taxon>
        <taxon>Cyprinidae</taxon>
        <taxon>Cyprininae</taxon>
        <taxon>Sinocyclocheilus</taxon>
    </lineage>
</organism>
<evidence type="ECO:0000256" key="6">
    <source>
        <dbReference type="ARBA" id="ARBA00023170"/>
    </source>
</evidence>
<proteinExistence type="predicted"/>
<name>A0A673JU21_9TELE</name>
<evidence type="ECO:0000256" key="3">
    <source>
        <dbReference type="ARBA" id="ARBA00022729"/>
    </source>
</evidence>
<dbReference type="GO" id="GO:0016064">
    <property type="term" value="P:immunoglobulin mediated immune response"/>
    <property type="evidence" value="ECO:0007669"/>
    <property type="project" value="TreeGrafter"/>
</dbReference>
<comment type="subcellular location">
    <subcellularLocation>
        <location evidence="1">Membrane</location>
        <topology evidence="1">Single-pass membrane protein</topology>
    </subcellularLocation>
</comment>
<evidence type="ECO:0000313" key="8">
    <source>
        <dbReference type="Proteomes" id="UP000472270"/>
    </source>
</evidence>
<keyword evidence="4" id="KW-1133">Transmembrane helix</keyword>
<protein>
    <submittedName>
        <fullName evidence="7">Cytokine receptor common subunit gamma-like</fullName>
    </submittedName>
</protein>
<reference evidence="7" key="1">
    <citation type="submission" date="2025-08" db="UniProtKB">
        <authorList>
            <consortium name="Ensembl"/>
        </authorList>
    </citation>
    <scope>IDENTIFICATION</scope>
</reference>
<keyword evidence="2" id="KW-0812">Transmembrane</keyword>
<keyword evidence="3" id="KW-0732">Signal</keyword>
<evidence type="ECO:0000256" key="5">
    <source>
        <dbReference type="ARBA" id="ARBA00023136"/>
    </source>
</evidence>
<evidence type="ECO:0000256" key="2">
    <source>
        <dbReference type="ARBA" id="ARBA00022692"/>
    </source>
</evidence>